<dbReference type="RefSeq" id="WP_154372768.1">
    <property type="nucleotide sequence ID" value="NZ_WKJK01000001.1"/>
</dbReference>
<proteinExistence type="predicted"/>
<feature type="chain" id="PRO_5026016810" evidence="1">
    <location>
        <begin position="25"/>
        <end position="451"/>
    </location>
</feature>
<accession>A0A6I2KXW8</accession>
<keyword evidence="3" id="KW-1185">Reference proteome</keyword>
<sequence>MKMIIFALAAIVALALAPAFQLFADLTGHGHEVARKTELYGKAFAEIAGAYLRNHMANTGLMLGANTLTGLIPTMFQALDTVSREAVGFIPAVARNSSGERAALGQVITIPVTPQGSLVDIVPGVTPGNGGDQTIVPNTMTISKSKAYEVKWAGEEQRSQINAGTFNTTLLDQFTQGFRTLANAVEADLAALAIGASRAYGTAGTTPFGTANDLSDFAQSRKILIDNGAPQTDLQMVMNTAAAANMRGKQAGLFKVNEAGSEILLRTGSIALPVDGFYPHESGQIKTFTKGTGSAYTTNTAGYAAGATVINLITGTGTVLAGDVVTFAGDANKYVVAVGITGPGAITLQAPGLQQAIPASATALTIGASYTGNLAFNRNAIQLITRAPAMPVGPDGKPMDMADDVIELVDPLSGLVYQVAMYKMYRQIKYEIGLAWGVKAAKNEHIALLLG</sequence>
<keyword evidence="1" id="KW-0732">Signal</keyword>
<dbReference type="Proteomes" id="UP000433309">
    <property type="component" value="Unassembled WGS sequence"/>
</dbReference>
<evidence type="ECO:0000313" key="3">
    <source>
        <dbReference type="Proteomes" id="UP000433309"/>
    </source>
</evidence>
<organism evidence="2 3">
    <name type="scientific">Duganella guangzhouensis</name>
    <dbReference type="NCBI Taxonomy" id="2666084"/>
    <lineage>
        <taxon>Bacteria</taxon>
        <taxon>Pseudomonadati</taxon>
        <taxon>Pseudomonadota</taxon>
        <taxon>Betaproteobacteria</taxon>
        <taxon>Burkholderiales</taxon>
        <taxon>Oxalobacteraceae</taxon>
        <taxon>Telluria group</taxon>
        <taxon>Duganella</taxon>
    </lineage>
</organism>
<protein>
    <submittedName>
        <fullName evidence="2">P22 coat-protein 5 family protein</fullName>
    </submittedName>
</protein>
<gene>
    <name evidence="2" type="ORF">GJ699_02555</name>
</gene>
<evidence type="ECO:0000313" key="2">
    <source>
        <dbReference type="EMBL" id="MRW88859.1"/>
    </source>
</evidence>
<evidence type="ECO:0000256" key="1">
    <source>
        <dbReference type="SAM" id="SignalP"/>
    </source>
</evidence>
<dbReference type="EMBL" id="WKJK01000001">
    <property type="protein sequence ID" value="MRW88859.1"/>
    <property type="molecule type" value="Genomic_DNA"/>
</dbReference>
<feature type="signal peptide" evidence="1">
    <location>
        <begin position="1"/>
        <end position="24"/>
    </location>
</feature>
<comment type="caution">
    <text evidence="2">The sequence shown here is derived from an EMBL/GenBank/DDBJ whole genome shotgun (WGS) entry which is preliminary data.</text>
</comment>
<dbReference type="AlphaFoldDB" id="A0A6I2KXW8"/>
<reference evidence="2 3" key="1">
    <citation type="submission" date="2019-11" db="EMBL/GenBank/DDBJ databases">
        <title>Novel species isolated from a subtropical stream in China.</title>
        <authorList>
            <person name="Lu H."/>
        </authorList>
    </citation>
    <scope>NUCLEOTIDE SEQUENCE [LARGE SCALE GENOMIC DNA]</scope>
    <source>
        <strain evidence="2 3">FT80W</strain>
    </source>
</reference>
<name>A0A6I2KXW8_9BURK</name>